<dbReference type="EMBL" id="CM020618">
    <property type="protein sequence ID" value="KAK1857877.1"/>
    <property type="molecule type" value="Genomic_DNA"/>
</dbReference>
<protein>
    <submittedName>
        <fullName evidence="1">Uncharacterized protein</fullName>
    </submittedName>
</protein>
<sequence>MVVRIRLARWGRRHLPFFRIVVADGRSPRDGRHLDVVGTYNAAGHSAAEVAARVKRVELDVGRIKYWLSVGAQPSDTVARLLGYAGILPRPPLSRTARKTPAVVRRVSIPETPLVAAAVPPPAAPPPSLADALVAAAVRELAAARAAQLAATALELGLVSSLDAAVDGLVREVIGAAVDGLLAGDGAAAAAAAAAGGVNGSWGVGGAADGGSRRVLPLLWAWHAATVAPALTALLTSFPPRLAGSPPPAVREALAEAWTARAARAAAVAVVATLTPAAVGLVTAFPARSGAWRDLVTAAAVTDGGAALVGATAAAVTAGHLHPGTPTAALVEVAVRNDSTPSPSDGSDLDDARLPSYTAWVPRRRPPRSATAGGGGAVGGGGGGGRRRRATVASAAAAAAANDGADAPTATAAAAGAPDPWGADALSTITAVALPPEALLQEYTAALAGRLTGTLAPALDVEAARLGALAARWGASAVAAARVMLADARASREWAAAATAAAAAAAAEAPAPAHTHGHAPPPPPPPPTGPALDPLVRSATAWPALAAGAVAGTAGADGVDDLTCLAWPGLDAAAGAWAAAWSAGHGGRTLRWHPDAGVARVRVETPGGRLVVADVSLLAAAAIRRFGGGPAAGLAQHNGQSGL</sequence>
<organism evidence="1 2">
    <name type="scientific">Pyropia yezoensis</name>
    <name type="common">Susabi-nori</name>
    <name type="synonym">Porphyra yezoensis</name>
    <dbReference type="NCBI Taxonomy" id="2788"/>
    <lineage>
        <taxon>Eukaryota</taxon>
        <taxon>Rhodophyta</taxon>
        <taxon>Bangiophyceae</taxon>
        <taxon>Bangiales</taxon>
        <taxon>Bangiaceae</taxon>
        <taxon>Pyropia</taxon>
    </lineage>
</organism>
<dbReference type="Proteomes" id="UP000798662">
    <property type="component" value="Chromosome 1"/>
</dbReference>
<accession>A0ACC3BK56</accession>
<gene>
    <name evidence="1" type="ORF">I4F81_000491</name>
</gene>
<comment type="caution">
    <text evidence="1">The sequence shown here is derived from an EMBL/GenBank/DDBJ whole genome shotgun (WGS) entry which is preliminary data.</text>
</comment>
<evidence type="ECO:0000313" key="2">
    <source>
        <dbReference type="Proteomes" id="UP000798662"/>
    </source>
</evidence>
<name>A0ACC3BK56_PYRYE</name>
<proteinExistence type="predicted"/>
<keyword evidence="2" id="KW-1185">Reference proteome</keyword>
<evidence type="ECO:0000313" key="1">
    <source>
        <dbReference type="EMBL" id="KAK1857877.1"/>
    </source>
</evidence>
<reference evidence="1" key="1">
    <citation type="submission" date="2019-11" db="EMBL/GenBank/DDBJ databases">
        <title>Nori genome reveals adaptations in red seaweeds to the harsh intertidal environment.</title>
        <authorList>
            <person name="Wang D."/>
            <person name="Mao Y."/>
        </authorList>
    </citation>
    <scope>NUCLEOTIDE SEQUENCE</scope>
    <source>
        <tissue evidence="1">Gametophyte</tissue>
    </source>
</reference>